<evidence type="ECO:0000313" key="1">
    <source>
        <dbReference type="EMBL" id="WFD12087.1"/>
    </source>
</evidence>
<dbReference type="Pfam" id="PF12653">
    <property type="entry name" value="DUF3785"/>
    <property type="match status" value="1"/>
</dbReference>
<protein>
    <submittedName>
        <fullName evidence="1">DUF3785 family protein</fullName>
    </submittedName>
</protein>
<name>A0ABY8EJT0_9FIRM</name>
<dbReference type="EMBL" id="CP120733">
    <property type="protein sequence ID" value="WFD12087.1"/>
    <property type="molecule type" value="Genomic_DNA"/>
</dbReference>
<reference evidence="1 2" key="1">
    <citation type="submission" date="2023-03" db="EMBL/GenBank/DDBJ databases">
        <title>Complete genome sequence of Tepidibacter sp. SWIR-1, isolated from a deep-sea hydrothermal vent.</title>
        <authorList>
            <person name="Li X."/>
        </authorList>
    </citation>
    <scope>NUCLEOTIDE SEQUENCE [LARGE SCALE GENOMIC DNA]</scope>
    <source>
        <strain evidence="1 2">SWIR-1</strain>
    </source>
</reference>
<accession>A0ABY8EJT0</accession>
<evidence type="ECO:0000313" key="2">
    <source>
        <dbReference type="Proteomes" id="UP001222800"/>
    </source>
</evidence>
<organism evidence="1 2">
    <name type="scientific">Tepidibacter hydrothermalis</name>
    <dbReference type="NCBI Taxonomy" id="3036126"/>
    <lineage>
        <taxon>Bacteria</taxon>
        <taxon>Bacillati</taxon>
        <taxon>Bacillota</taxon>
        <taxon>Clostridia</taxon>
        <taxon>Peptostreptococcales</taxon>
        <taxon>Peptostreptococcaceae</taxon>
        <taxon>Tepidibacter</taxon>
    </lineage>
</organism>
<dbReference type="RefSeq" id="WP_277734366.1">
    <property type="nucleotide sequence ID" value="NZ_CP120733.1"/>
</dbReference>
<dbReference type="InterPro" id="IPR024210">
    <property type="entry name" value="DUF3785"/>
</dbReference>
<keyword evidence="2" id="KW-1185">Reference proteome</keyword>
<proteinExistence type="predicted"/>
<sequence length="139" mass="16496">MEKYTFEFDENSYNIDMDNCMKDENNKINLLDGLKHEEIIGLLKQQKNIDFDLSYYDQACQNCLNGVKEKAKYFKFLEYYFYAFTKNNKYVMSNISKEYESTSFKKMLKKGIVDNSYIITIIVCIKCGKYSIEVEECEA</sequence>
<gene>
    <name evidence="1" type="ORF">P4S50_08405</name>
</gene>
<dbReference type="Proteomes" id="UP001222800">
    <property type="component" value="Chromosome"/>
</dbReference>